<sequence length="153" mass="17918">MFLIWQKGKLNLTPAMDVLTIHVVTNSSDTTVFRVQVRCSDHFLLNFWLHKMFYDNGEVQQTSVVMQEDSAGIEFVLRVLHRSSRLLNDYYLSPFLVTLCLDALVFHYQLPPQPNWDGTIREALRGNRSCLDRELLLQHKQPGLRRTVTPWKM</sequence>
<evidence type="ECO:0000313" key="1">
    <source>
        <dbReference type="EMBL" id="KAG7319466.1"/>
    </source>
</evidence>
<evidence type="ECO:0000313" key="2">
    <source>
        <dbReference type="Proteomes" id="UP000824219"/>
    </source>
</evidence>
<comment type="caution">
    <text evidence="1">The sequence shown here is derived from an EMBL/GenBank/DDBJ whole genome shotgun (WGS) entry which is preliminary data.</text>
</comment>
<name>A0A9D3N9W6_9TELE</name>
<gene>
    <name evidence="1" type="ORF">KOW79_016609</name>
</gene>
<accession>A0A9D3N9W6</accession>
<proteinExistence type="predicted"/>
<protein>
    <submittedName>
        <fullName evidence="1">Uncharacterized protein</fullName>
    </submittedName>
</protein>
<dbReference type="EMBL" id="JAHKSW010000020">
    <property type="protein sequence ID" value="KAG7319466.1"/>
    <property type="molecule type" value="Genomic_DNA"/>
</dbReference>
<organism evidence="1 2">
    <name type="scientific">Hemibagrus wyckioides</name>
    <dbReference type="NCBI Taxonomy" id="337641"/>
    <lineage>
        <taxon>Eukaryota</taxon>
        <taxon>Metazoa</taxon>
        <taxon>Chordata</taxon>
        <taxon>Craniata</taxon>
        <taxon>Vertebrata</taxon>
        <taxon>Euteleostomi</taxon>
        <taxon>Actinopterygii</taxon>
        <taxon>Neopterygii</taxon>
        <taxon>Teleostei</taxon>
        <taxon>Ostariophysi</taxon>
        <taxon>Siluriformes</taxon>
        <taxon>Bagridae</taxon>
        <taxon>Hemibagrus</taxon>
    </lineage>
</organism>
<keyword evidence="2" id="KW-1185">Reference proteome</keyword>
<dbReference type="Proteomes" id="UP000824219">
    <property type="component" value="Linkage Group LG20"/>
</dbReference>
<reference evidence="1 2" key="1">
    <citation type="submission" date="2021-06" db="EMBL/GenBank/DDBJ databases">
        <title>Chromosome-level genome assembly of the red-tail catfish (Hemibagrus wyckioides).</title>
        <authorList>
            <person name="Shao F."/>
        </authorList>
    </citation>
    <scope>NUCLEOTIDE SEQUENCE [LARGE SCALE GENOMIC DNA]</scope>
    <source>
        <strain evidence="1">EC202008001</strain>
        <tissue evidence="1">Blood</tissue>
    </source>
</reference>
<dbReference type="OrthoDB" id="8620323at2759"/>
<dbReference type="AlphaFoldDB" id="A0A9D3N9W6"/>